<evidence type="ECO:0000313" key="4">
    <source>
        <dbReference type="Proteomes" id="UP000536909"/>
    </source>
</evidence>
<reference evidence="1 4" key="2">
    <citation type="submission" date="2020-08" db="EMBL/GenBank/DDBJ databases">
        <title>Genomic Encyclopedia of Type Strains, Phase IV (KMG-IV): sequencing the most valuable type-strain genomes for metagenomic binning, comparative biology and taxonomic classification.</title>
        <authorList>
            <person name="Goeker M."/>
        </authorList>
    </citation>
    <scope>NUCLEOTIDE SEQUENCE [LARGE SCALE GENOMIC DNA]</scope>
    <source>
        <strain evidence="1 4">DSM 105434</strain>
    </source>
</reference>
<evidence type="ECO:0000313" key="2">
    <source>
        <dbReference type="EMBL" id="TLK24656.1"/>
    </source>
</evidence>
<proteinExistence type="predicted"/>
<evidence type="ECO:0000313" key="3">
    <source>
        <dbReference type="Proteomes" id="UP000308000"/>
    </source>
</evidence>
<organism evidence="2 3">
    <name type="scientific">Deinococcus metallilatus</name>
    <dbReference type="NCBI Taxonomy" id="1211322"/>
    <lineage>
        <taxon>Bacteria</taxon>
        <taxon>Thermotogati</taxon>
        <taxon>Deinococcota</taxon>
        <taxon>Deinococci</taxon>
        <taxon>Deinococcales</taxon>
        <taxon>Deinococcaceae</taxon>
        <taxon>Deinococcus</taxon>
    </lineage>
</organism>
<name>A0AAJ5F1J5_9DEIO</name>
<dbReference type="EMBL" id="VBRC01000010">
    <property type="protein sequence ID" value="TLK24656.1"/>
    <property type="molecule type" value="Genomic_DNA"/>
</dbReference>
<dbReference type="Proteomes" id="UP000536909">
    <property type="component" value="Unassembled WGS sequence"/>
</dbReference>
<sequence length="286" mass="30274">MPTLTHRLRLHPVQPADLAEAVARGDLVQLCDAPLTYAPARGQVTLLTDVELQFGPMLLPDWYAMLHERAYMAVIVGSPGYQQYPGMGDLLAAALRCDLVAVHAGIRAAVAAGRQPERVASLVDDTHRAMTWCPDRTTVMVEDGDVFIQFLFSEPSAPPGTDGGDEPLARPVTICVPEAGAVTCAGASMVMPLPGNLPDLTPAGASPAEIIVAQCLEFAVARADVGIVSAMTLLDATSVVVLLPSQFVPVSGRAELLYTWASEWVLARCAAQGIPCRVVRVQAARA</sequence>
<gene>
    <name evidence="2" type="ORF">FCS05_13965</name>
    <name evidence="1" type="ORF">HNQ10_003465</name>
</gene>
<comment type="caution">
    <text evidence="2">The sequence shown here is derived from an EMBL/GenBank/DDBJ whole genome shotgun (WGS) entry which is preliminary data.</text>
</comment>
<dbReference type="AlphaFoldDB" id="A0AAJ5F1J5"/>
<reference evidence="2 3" key="1">
    <citation type="submission" date="2019-04" db="EMBL/GenBank/DDBJ databases">
        <title>Deinococcus metalilatus MA1002 mutant No.5.</title>
        <authorList>
            <person name="Park W."/>
            <person name="Park C."/>
        </authorList>
    </citation>
    <scope>NUCLEOTIDE SEQUENCE [LARGE SCALE GENOMIC DNA]</scope>
    <source>
        <strain evidence="2 3">MA1002-m5</strain>
    </source>
</reference>
<protein>
    <submittedName>
        <fullName evidence="2">Uncharacterized protein</fullName>
    </submittedName>
</protein>
<evidence type="ECO:0000313" key="1">
    <source>
        <dbReference type="EMBL" id="MBB5296615.1"/>
    </source>
</evidence>
<accession>A0AAJ5F1J5</accession>
<dbReference type="EMBL" id="JACHFV010000012">
    <property type="protein sequence ID" value="MBB5296615.1"/>
    <property type="molecule type" value="Genomic_DNA"/>
</dbReference>
<keyword evidence="4" id="KW-1185">Reference proteome</keyword>
<dbReference type="RefSeq" id="WP_129118621.1">
    <property type="nucleotide sequence ID" value="NZ_BSUI01000039.1"/>
</dbReference>
<dbReference type="Proteomes" id="UP000308000">
    <property type="component" value="Unassembled WGS sequence"/>
</dbReference>